<keyword evidence="2" id="KW-0677">Repeat</keyword>
<accession>M4EVJ4</accession>
<protein>
    <recommendedName>
        <fullName evidence="3">EF hand associated type-2 domain-containing protein</fullName>
    </recommendedName>
</protein>
<sequence>MMSGFGLGDSHGSTKLVRIVVVGETRTKKSSLIMAAVTDHNHPDPRIPSMLPYTKLPSEYCFEDVPVTLIDTSLSIIQKEHNPIDNEEITTAIRRQRREIEICIEWYALRLSDISWLAQAVFVQVQIAAMHPIGPVYDQVTNSLKPRCVVALKHIFELNARDNDYILNDDGSKHVNARCFSIPLMPSRSRALINFVQELCPEGVKENGLTVDGFLVLITKLIIDRKLRPLWTMLRTFGYNNDIRLVDEMIPYSSFKPMHDQNAELTDEAIGSLRRVYHHFDNLEPQMMESLFETAPESESPYRSSTCYSIIQKEHNPIDNEEITIAIRQQFREIEICIEWSASRLSDISWLVQAVFVQAQITAMHPIGPVYDQVTNSLKPRCVSALKHIFEHYACDNDYILSDERLIYINARCFGIPLMPSRSKALIKSVQELCSEGDKENGLTVDGFLVLITKLIIDRKLRTLWTMLRTFGYNNDIRLVDEMIPYSSFKRIPERRVYHRFHNLGSQMMESFFESAPESVKLTDEAIRSLRRVYNRFDNLGPQMMESLTSPERPVYDQVTNSLKPRCVSALKRIFELYACDNDYTLSEDMLNHINARCFGIPLMPSHSKALIKSVQELCPVGVKENRLTVDDFLVLITMLIIDR</sequence>
<dbReference type="HOGENOM" id="CLU_425405_0_0_1"/>
<dbReference type="Gramene" id="Bra032827.1">
    <property type="protein sequence ID" value="Bra032827.1-P"/>
    <property type="gene ID" value="Bra032827"/>
</dbReference>
<dbReference type="InterPro" id="IPR011992">
    <property type="entry name" value="EF-hand-dom_pair"/>
</dbReference>
<dbReference type="EnsemblPlants" id="Bra032827.1">
    <property type="protein sequence ID" value="Bra032827.1-P"/>
    <property type="gene ID" value="Bra032827"/>
</dbReference>
<dbReference type="GO" id="GO:0046872">
    <property type="term" value="F:metal ion binding"/>
    <property type="evidence" value="ECO:0007669"/>
    <property type="project" value="UniProtKB-KW"/>
</dbReference>
<dbReference type="Pfam" id="PF08356">
    <property type="entry name" value="EF_assoc_2"/>
    <property type="match status" value="2"/>
</dbReference>
<organism evidence="4 5">
    <name type="scientific">Brassica campestris</name>
    <name type="common">Field mustard</name>
    <dbReference type="NCBI Taxonomy" id="3711"/>
    <lineage>
        <taxon>Eukaryota</taxon>
        <taxon>Viridiplantae</taxon>
        <taxon>Streptophyta</taxon>
        <taxon>Embryophyta</taxon>
        <taxon>Tracheophyta</taxon>
        <taxon>Spermatophyta</taxon>
        <taxon>Magnoliopsida</taxon>
        <taxon>eudicotyledons</taxon>
        <taxon>Gunneridae</taxon>
        <taxon>Pentapetalae</taxon>
        <taxon>rosids</taxon>
        <taxon>malvids</taxon>
        <taxon>Brassicales</taxon>
        <taxon>Brassicaceae</taxon>
        <taxon>Brassiceae</taxon>
        <taxon>Brassica</taxon>
    </lineage>
</organism>
<keyword evidence="5" id="KW-1185">Reference proteome</keyword>
<reference evidence="4 5" key="2">
    <citation type="journal article" date="2018" name="Hortic Res">
        <title>Improved Brassica rapa reference genome by single-molecule sequencing and chromosome conformation capture technologies.</title>
        <authorList>
            <person name="Zhang L."/>
            <person name="Cai X."/>
            <person name="Wu J."/>
            <person name="Liu M."/>
            <person name="Grob S."/>
            <person name="Cheng F."/>
            <person name="Liang J."/>
            <person name="Cai C."/>
            <person name="Liu Z."/>
            <person name="Liu B."/>
            <person name="Wang F."/>
            <person name="Li S."/>
            <person name="Liu F."/>
            <person name="Li X."/>
            <person name="Cheng L."/>
            <person name="Yang W."/>
            <person name="Li M.H."/>
            <person name="Grossniklaus U."/>
            <person name="Zheng H."/>
            <person name="Wang X."/>
        </authorList>
    </citation>
    <scope>NUCLEOTIDE SEQUENCE [LARGE SCALE GENOMIC DNA]</scope>
    <source>
        <strain evidence="4 5">cv. Chiifu-401-42</strain>
    </source>
</reference>
<proteinExistence type="predicted"/>
<dbReference type="PANTHER" id="PTHR46819">
    <property type="entry name" value="EF-HAND CALCIUM-BINDING DOMAIN-CONTAINING PROTEIN 7"/>
    <property type="match status" value="1"/>
</dbReference>
<dbReference type="InterPro" id="IPR052266">
    <property type="entry name" value="Miro-EF-hand_domain"/>
</dbReference>
<dbReference type="Gene3D" id="1.10.238.10">
    <property type="entry name" value="EF-hand"/>
    <property type="match status" value="3"/>
</dbReference>
<evidence type="ECO:0000256" key="2">
    <source>
        <dbReference type="ARBA" id="ARBA00022737"/>
    </source>
</evidence>
<dbReference type="PANTHER" id="PTHR46819:SF1">
    <property type="entry name" value="EF-HAND CALCIUM-BINDING DOMAIN-CONTAINING PROTEIN 7"/>
    <property type="match status" value="1"/>
</dbReference>
<dbReference type="SUPFAM" id="SSF47473">
    <property type="entry name" value="EF-hand"/>
    <property type="match status" value="2"/>
</dbReference>
<evidence type="ECO:0000256" key="1">
    <source>
        <dbReference type="ARBA" id="ARBA00022723"/>
    </source>
</evidence>
<feature type="domain" description="EF hand associated type-2" evidence="3">
    <location>
        <begin position="417"/>
        <end position="494"/>
    </location>
</feature>
<dbReference type="Proteomes" id="UP000011750">
    <property type="component" value="Chromosome A09"/>
</dbReference>
<feature type="domain" description="EF hand associated type-2" evidence="3">
    <location>
        <begin position="183"/>
        <end position="268"/>
    </location>
</feature>
<evidence type="ECO:0000313" key="4">
    <source>
        <dbReference type="EnsemblPlants" id="Bra032827.1-P"/>
    </source>
</evidence>
<evidence type="ECO:0000313" key="5">
    <source>
        <dbReference type="Proteomes" id="UP000011750"/>
    </source>
</evidence>
<name>M4EVJ4_BRACM</name>
<reference evidence="4 5" key="1">
    <citation type="journal article" date="2011" name="Nat. Genet.">
        <title>The genome of the mesopolyploid crop species Brassica rapa.</title>
        <authorList>
            <consortium name="Brassica rapa Genome Sequencing Project Consortium"/>
            <person name="Wang X."/>
            <person name="Wang H."/>
            <person name="Wang J."/>
            <person name="Sun R."/>
            <person name="Wu J."/>
            <person name="Liu S."/>
            <person name="Bai Y."/>
            <person name="Mun J.H."/>
            <person name="Bancroft I."/>
            <person name="Cheng F."/>
            <person name="Huang S."/>
            <person name="Li X."/>
            <person name="Hua W."/>
            <person name="Wang J."/>
            <person name="Wang X."/>
            <person name="Freeling M."/>
            <person name="Pires J.C."/>
            <person name="Paterson A.H."/>
            <person name="Chalhoub B."/>
            <person name="Wang B."/>
            <person name="Hayward A."/>
            <person name="Sharpe A.G."/>
            <person name="Park B.S."/>
            <person name="Weisshaar B."/>
            <person name="Liu B."/>
            <person name="Li B."/>
            <person name="Liu B."/>
            <person name="Tong C."/>
            <person name="Song C."/>
            <person name="Duran C."/>
            <person name="Peng C."/>
            <person name="Geng C."/>
            <person name="Koh C."/>
            <person name="Lin C."/>
            <person name="Edwards D."/>
            <person name="Mu D."/>
            <person name="Shen D."/>
            <person name="Soumpourou E."/>
            <person name="Li F."/>
            <person name="Fraser F."/>
            <person name="Conant G."/>
            <person name="Lassalle G."/>
            <person name="King G.J."/>
            <person name="Bonnema G."/>
            <person name="Tang H."/>
            <person name="Wang H."/>
            <person name="Belcram H."/>
            <person name="Zhou H."/>
            <person name="Hirakawa H."/>
            <person name="Abe H."/>
            <person name="Guo H."/>
            <person name="Wang H."/>
            <person name="Jin H."/>
            <person name="Parkin I.A."/>
            <person name="Batley J."/>
            <person name="Kim J.S."/>
            <person name="Just J."/>
            <person name="Li J."/>
            <person name="Xu J."/>
            <person name="Deng J."/>
            <person name="Kim J.A."/>
            <person name="Li J."/>
            <person name="Yu J."/>
            <person name="Meng J."/>
            <person name="Wang J."/>
            <person name="Min J."/>
            <person name="Poulain J."/>
            <person name="Wang J."/>
            <person name="Hatakeyama K."/>
            <person name="Wu K."/>
            <person name="Wang L."/>
            <person name="Fang L."/>
            <person name="Trick M."/>
            <person name="Links M.G."/>
            <person name="Zhao M."/>
            <person name="Jin M."/>
            <person name="Ramchiary N."/>
            <person name="Drou N."/>
            <person name="Berkman P.J."/>
            <person name="Cai Q."/>
            <person name="Huang Q."/>
            <person name="Li R."/>
            <person name="Tabata S."/>
            <person name="Cheng S."/>
            <person name="Zhang S."/>
            <person name="Zhang S."/>
            <person name="Huang S."/>
            <person name="Sato S."/>
            <person name="Sun S."/>
            <person name="Kwon S.J."/>
            <person name="Choi S.R."/>
            <person name="Lee T.H."/>
            <person name="Fan W."/>
            <person name="Zhao X."/>
            <person name="Tan X."/>
            <person name="Xu X."/>
            <person name="Wang Y."/>
            <person name="Qiu Y."/>
            <person name="Yin Y."/>
            <person name="Li Y."/>
            <person name="Du Y."/>
            <person name="Liao Y."/>
            <person name="Lim Y."/>
            <person name="Narusaka Y."/>
            <person name="Wang Y."/>
            <person name="Wang Z."/>
            <person name="Li Z."/>
            <person name="Wang Z."/>
            <person name="Xiong Z."/>
            <person name="Zhang Z."/>
        </authorList>
    </citation>
    <scope>NUCLEOTIDE SEQUENCE [LARGE SCALE GENOMIC DNA]</scope>
    <source>
        <strain evidence="4 5">cv. Chiifu-401-42</strain>
    </source>
</reference>
<reference evidence="4" key="3">
    <citation type="submission" date="2023-03" db="UniProtKB">
        <authorList>
            <consortium name="EnsemblPlants"/>
        </authorList>
    </citation>
    <scope>IDENTIFICATION</scope>
    <source>
        <strain evidence="4">cv. Chiifu-401-42</strain>
    </source>
</reference>
<keyword evidence="1" id="KW-0479">Metal-binding</keyword>
<dbReference type="STRING" id="51351.M4EVJ4"/>
<dbReference type="AlphaFoldDB" id="M4EVJ4"/>
<dbReference type="InParanoid" id="M4EVJ4"/>
<dbReference type="eggNOG" id="KOG1707">
    <property type="taxonomic scope" value="Eukaryota"/>
</dbReference>
<dbReference type="InterPro" id="IPR013567">
    <property type="entry name" value="EF_hand_assoc_2"/>
</dbReference>
<evidence type="ECO:0000259" key="3">
    <source>
        <dbReference type="Pfam" id="PF08356"/>
    </source>
</evidence>